<feature type="chain" id="PRO_5045212762" evidence="2">
    <location>
        <begin position="22"/>
        <end position="93"/>
    </location>
</feature>
<dbReference type="Pfam" id="PF07338">
    <property type="entry name" value="YdgH_BhsA-like"/>
    <property type="match status" value="1"/>
</dbReference>
<dbReference type="InterPro" id="IPR051096">
    <property type="entry name" value="BhsA/McbA_stress_biofilm_assoc"/>
</dbReference>
<dbReference type="PANTHER" id="PTHR34156">
    <property type="entry name" value="OUTER MEMBRANE PROTEIN-RELATED-RELATED"/>
    <property type="match status" value="1"/>
</dbReference>
<dbReference type="EMBL" id="JAGQDC010000003">
    <property type="protein sequence ID" value="MCL1028348.1"/>
    <property type="molecule type" value="Genomic_DNA"/>
</dbReference>
<keyword evidence="5" id="KW-1185">Reference proteome</keyword>
<name>A0ABT0K9Y8_9GAMM</name>
<accession>A0ABT0K9Y8</accession>
<dbReference type="InterPro" id="IPR036275">
    <property type="entry name" value="YdgH-like_sf"/>
</dbReference>
<dbReference type="SUPFAM" id="SSF159871">
    <property type="entry name" value="YdgH-like"/>
    <property type="match status" value="1"/>
</dbReference>
<proteinExistence type="predicted"/>
<dbReference type="RefSeq" id="WP_248944625.1">
    <property type="nucleotide sequence ID" value="NZ_CBCSGY010000052.1"/>
</dbReference>
<evidence type="ECO:0000256" key="2">
    <source>
        <dbReference type="SAM" id="SignalP"/>
    </source>
</evidence>
<dbReference type="InterPro" id="IPR010854">
    <property type="entry name" value="YdgH/BhsA/McbA-like_dom"/>
</dbReference>
<evidence type="ECO:0000259" key="3">
    <source>
        <dbReference type="Pfam" id="PF07338"/>
    </source>
</evidence>
<evidence type="ECO:0000313" key="5">
    <source>
        <dbReference type="Proteomes" id="UP001165275"/>
    </source>
</evidence>
<organism evidence="4 5">
    <name type="scientific">Serratia silvae</name>
    <dbReference type="NCBI Taxonomy" id="2824122"/>
    <lineage>
        <taxon>Bacteria</taxon>
        <taxon>Pseudomonadati</taxon>
        <taxon>Pseudomonadota</taxon>
        <taxon>Gammaproteobacteria</taxon>
        <taxon>Enterobacterales</taxon>
        <taxon>Yersiniaceae</taxon>
        <taxon>Serratia</taxon>
    </lineage>
</organism>
<evidence type="ECO:0000256" key="1">
    <source>
        <dbReference type="ARBA" id="ARBA00022729"/>
    </source>
</evidence>
<evidence type="ECO:0000313" key="4">
    <source>
        <dbReference type="EMBL" id="MCL1028348.1"/>
    </source>
</evidence>
<sequence length="93" mass="9533">MKLLPYIAAALIATASFSTLAASMGAKQVDSVQASSMQSIGVVSVSGISGSPDDAIDALKQKATEDGGTHYRIIGLDNPGDSSGWRGTAEVYR</sequence>
<gene>
    <name evidence="4" type="ORF">KAJ71_04740</name>
</gene>
<reference evidence="4" key="1">
    <citation type="submission" date="2021-04" db="EMBL/GenBank/DDBJ databases">
        <title>Genome sequence of Serratia sp. arafor3.</title>
        <authorList>
            <person name="Besaury L."/>
        </authorList>
    </citation>
    <scope>NUCLEOTIDE SEQUENCE</scope>
    <source>
        <strain evidence="4">Arafor3</strain>
    </source>
</reference>
<keyword evidence="1 2" id="KW-0732">Signal</keyword>
<dbReference type="InterPro" id="IPR025543">
    <property type="entry name" value="Dodecin-like"/>
</dbReference>
<comment type="caution">
    <text evidence="4">The sequence shown here is derived from an EMBL/GenBank/DDBJ whole genome shotgun (WGS) entry which is preliminary data.</text>
</comment>
<dbReference type="Proteomes" id="UP001165275">
    <property type="component" value="Unassembled WGS sequence"/>
</dbReference>
<protein>
    <submittedName>
        <fullName evidence="4">DUF1471 domain-containing protein</fullName>
    </submittedName>
</protein>
<dbReference type="Gene3D" id="3.30.1660.10">
    <property type="entry name" value="Flavin-binding protein dodecin"/>
    <property type="match status" value="1"/>
</dbReference>
<feature type="domain" description="YdgH/BhsA/McbA-like" evidence="3">
    <location>
        <begin position="37"/>
        <end position="93"/>
    </location>
</feature>
<feature type="signal peptide" evidence="2">
    <location>
        <begin position="1"/>
        <end position="21"/>
    </location>
</feature>